<dbReference type="InterPro" id="IPR004378">
    <property type="entry name" value="F420H2_quin_Rdtase"/>
</dbReference>
<dbReference type="Proteomes" id="UP000294194">
    <property type="component" value="Unassembled WGS sequence"/>
</dbReference>
<accession>A0A4V2JF59</accession>
<comment type="similarity">
    <text evidence="1">Belongs to the F420H(2)-dependent quinone reductase family.</text>
</comment>
<keyword evidence="4" id="KW-1185">Reference proteome</keyword>
<dbReference type="Pfam" id="PF04075">
    <property type="entry name" value="F420H2_quin_red"/>
    <property type="match status" value="1"/>
</dbReference>
<name>A0A4V2JF59_9MICO</name>
<dbReference type="AlphaFoldDB" id="A0A4V2JF59"/>
<dbReference type="Gene3D" id="2.30.110.10">
    <property type="entry name" value="Electron Transport, Fmn-binding Protein, Chain A"/>
    <property type="match status" value="1"/>
</dbReference>
<gene>
    <name evidence="3" type="ORF">EYE40_12655</name>
</gene>
<dbReference type="PANTHER" id="PTHR39428:SF1">
    <property type="entry name" value="F420H(2)-DEPENDENT QUINONE REDUCTASE RV1261C"/>
    <property type="match status" value="1"/>
</dbReference>
<protein>
    <submittedName>
        <fullName evidence="3">Nitroreductase family deazaflavin-dependent oxidoreductase</fullName>
    </submittedName>
</protein>
<sequence length="135" mass="14647">MTGFNDRIIEEFRANDGVVTTAGFGDSLVLVHSVGAVSGEPRINPLMAIEQGGGWLIAASAAGALRHPAWYFNLLKTPDVSIETGTATREVHATDLVGADRDAAWRLFTDRSPGFREYEVRAGDRVIPVVRLDPR</sequence>
<dbReference type="EMBL" id="SISG01000001">
    <property type="protein sequence ID" value="TBN58169.1"/>
    <property type="molecule type" value="Genomic_DNA"/>
</dbReference>
<evidence type="ECO:0000313" key="3">
    <source>
        <dbReference type="EMBL" id="TBN58169.1"/>
    </source>
</evidence>
<dbReference type="RefSeq" id="WP_130982276.1">
    <property type="nucleotide sequence ID" value="NZ_SISG01000001.1"/>
</dbReference>
<dbReference type="PANTHER" id="PTHR39428">
    <property type="entry name" value="F420H(2)-DEPENDENT QUINONE REDUCTASE RV1261C"/>
    <property type="match status" value="1"/>
</dbReference>
<dbReference type="GO" id="GO:0070967">
    <property type="term" value="F:coenzyme F420 binding"/>
    <property type="evidence" value="ECO:0007669"/>
    <property type="project" value="TreeGrafter"/>
</dbReference>
<organism evidence="3 4">
    <name type="scientific">Glaciihabitans arcticus</name>
    <dbReference type="NCBI Taxonomy" id="2668039"/>
    <lineage>
        <taxon>Bacteria</taxon>
        <taxon>Bacillati</taxon>
        <taxon>Actinomycetota</taxon>
        <taxon>Actinomycetes</taxon>
        <taxon>Micrococcales</taxon>
        <taxon>Microbacteriaceae</taxon>
        <taxon>Glaciihabitans</taxon>
    </lineage>
</organism>
<dbReference type="GO" id="GO:0016491">
    <property type="term" value="F:oxidoreductase activity"/>
    <property type="evidence" value="ECO:0007669"/>
    <property type="project" value="InterPro"/>
</dbReference>
<comment type="catalytic activity">
    <reaction evidence="2">
        <text>oxidized coenzyme F420-(gamma-L-Glu)(n) + a quinol + H(+) = reduced coenzyme F420-(gamma-L-Glu)(n) + a quinone</text>
        <dbReference type="Rhea" id="RHEA:39663"/>
        <dbReference type="Rhea" id="RHEA-COMP:12939"/>
        <dbReference type="Rhea" id="RHEA-COMP:14378"/>
        <dbReference type="ChEBI" id="CHEBI:15378"/>
        <dbReference type="ChEBI" id="CHEBI:24646"/>
        <dbReference type="ChEBI" id="CHEBI:132124"/>
        <dbReference type="ChEBI" id="CHEBI:133980"/>
        <dbReference type="ChEBI" id="CHEBI:139511"/>
    </reaction>
</comment>
<proteinExistence type="inferred from homology"/>
<dbReference type="InterPro" id="IPR012349">
    <property type="entry name" value="Split_barrel_FMN-bd"/>
</dbReference>
<reference evidence="4" key="1">
    <citation type="submission" date="2019-02" db="EMBL/GenBank/DDBJ databases">
        <title>Glaciihabitans arcticus sp. nov., a psychrotolerant bacterium isolated from polar soil.</title>
        <authorList>
            <person name="Dahal R.H."/>
        </authorList>
    </citation>
    <scope>NUCLEOTIDE SEQUENCE [LARGE SCALE GENOMIC DNA]</scope>
    <source>
        <strain evidence="4">RP-3-7</strain>
    </source>
</reference>
<evidence type="ECO:0000313" key="4">
    <source>
        <dbReference type="Proteomes" id="UP000294194"/>
    </source>
</evidence>
<dbReference type="NCBIfam" id="TIGR00026">
    <property type="entry name" value="hi_GC_TIGR00026"/>
    <property type="match status" value="1"/>
</dbReference>
<evidence type="ECO:0000256" key="1">
    <source>
        <dbReference type="ARBA" id="ARBA00008710"/>
    </source>
</evidence>
<evidence type="ECO:0000256" key="2">
    <source>
        <dbReference type="ARBA" id="ARBA00049106"/>
    </source>
</evidence>
<dbReference type="GO" id="GO:0005886">
    <property type="term" value="C:plasma membrane"/>
    <property type="evidence" value="ECO:0007669"/>
    <property type="project" value="TreeGrafter"/>
</dbReference>
<comment type="caution">
    <text evidence="3">The sequence shown here is derived from an EMBL/GenBank/DDBJ whole genome shotgun (WGS) entry which is preliminary data.</text>
</comment>